<evidence type="ECO:0000256" key="2">
    <source>
        <dbReference type="ARBA" id="ARBA00022679"/>
    </source>
</evidence>
<dbReference type="AlphaFoldDB" id="A0A7R8XFI8"/>
<dbReference type="PANTHER" id="PTHR24416">
    <property type="entry name" value="TYROSINE-PROTEIN KINASE RECEPTOR"/>
    <property type="match status" value="1"/>
</dbReference>
<evidence type="ECO:0000256" key="3">
    <source>
        <dbReference type="ARBA" id="ARBA00022741"/>
    </source>
</evidence>
<dbReference type="EMBL" id="LR900344">
    <property type="protein sequence ID" value="CAD7245298.1"/>
    <property type="molecule type" value="Genomic_DNA"/>
</dbReference>
<keyword evidence="2" id="KW-0808">Transferase</keyword>
<gene>
    <name evidence="10" type="ORF">DSTB1V02_LOCUS5172</name>
</gene>
<dbReference type="FunFam" id="1.10.510.10:FF:001927">
    <property type="entry name" value="Receptor protein-tyrosine kinase"/>
    <property type="match status" value="1"/>
</dbReference>
<evidence type="ECO:0000256" key="5">
    <source>
        <dbReference type="ARBA" id="ARBA00022840"/>
    </source>
</evidence>
<evidence type="ECO:0000256" key="4">
    <source>
        <dbReference type="ARBA" id="ARBA00022777"/>
    </source>
</evidence>
<accession>A0A7R8XFI8</accession>
<dbReference type="Gene3D" id="1.10.510.10">
    <property type="entry name" value="Transferase(Phosphotransferase) domain 1"/>
    <property type="match status" value="3"/>
</dbReference>
<dbReference type="GO" id="GO:0007169">
    <property type="term" value="P:cell surface receptor protein tyrosine kinase signaling pathway"/>
    <property type="evidence" value="ECO:0007669"/>
    <property type="project" value="TreeGrafter"/>
</dbReference>
<dbReference type="Proteomes" id="UP000677054">
    <property type="component" value="Unassembled WGS sequence"/>
</dbReference>
<dbReference type="GO" id="GO:0005524">
    <property type="term" value="F:ATP binding"/>
    <property type="evidence" value="ECO:0007669"/>
    <property type="project" value="UniProtKB-UniRule"/>
</dbReference>
<protein>
    <recommendedName>
        <fullName evidence="9">Protein kinase domain-containing protein</fullName>
    </recommendedName>
</protein>
<evidence type="ECO:0000256" key="1">
    <source>
        <dbReference type="ARBA" id="ARBA00004167"/>
    </source>
</evidence>
<dbReference type="GO" id="GO:0005886">
    <property type="term" value="C:plasma membrane"/>
    <property type="evidence" value="ECO:0007669"/>
    <property type="project" value="TreeGrafter"/>
</dbReference>
<feature type="region of interest" description="Disordered" evidence="8">
    <location>
        <begin position="804"/>
        <end position="849"/>
    </location>
</feature>
<dbReference type="Pfam" id="PF07714">
    <property type="entry name" value="PK_Tyr_Ser-Thr"/>
    <property type="match status" value="4"/>
</dbReference>
<dbReference type="PROSITE" id="PS00107">
    <property type="entry name" value="PROTEIN_KINASE_ATP"/>
    <property type="match status" value="1"/>
</dbReference>
<keyword evidence="3 7" id="KW-0547">Nucleotide-binding</keyword>
<dbReference type="InterPro" id="IPR000719">
    <property type="entry name" value="Prot_kinase_dom"/>
</dbReference>
<evidence type="ECO:0000256" key="7">
    <source>
        <dbReference type="PROSITE-ProRule" id="PRU10141"/>
    </source>
</evidence>
<evidence type="ECO:0000256" key="8">
    <source>
        <dbReference type="SAM" id="MobiDB-lite"/>
    </source>
</evidence>
<dbReference type="FunFam" id="1.10.510.10:FF:000554">
    <property type="entry name" value="Predicted protein"/>
    <property type="match status" value="1"/>
</dbReference>
<organism evidence="10">
    <name type="scientific">Darwinula stevensoni</name>
    <dbReference type="NCBI Taxonomy" id="69355"/>
    <lineage>
        <taxon>Eukaryota</taxon>
        <taxon>Metazoa</taxon>
        <taxon>Ecdysozoa</taxon>
        <taxon>Arthropoda</taxon>
        <taxon>Crustacea</taxon>
        <taxon>Oligostraca</taxon>
        <taxon>Ostracoda</taxon>
        <taxon>Podocopa</taxon>
        <taxon>Podocopida</taxon>
        <taxon>Darwinulocopina</taxon>
        <taxon>Darwinuloidea</taxon>
        <taxon>Darwinulidae</taxon>
        <taxon>Darwinula</taxon>
    </lineage>
</organism>
<evidence type="ECO:0000256" key="6">
    <source>
        <dbReference type="ARBA" id="ARBA00023137"/>
    </source>
</evidence>
<dbReference type="Gene3D" id="3.30.200.20">
    <property type="entry name" value="Phosphorylase Kinase, domain 1"/>
    <property type="match status" value="2"/>
</dbReference>
<name>A0A7R8XFI8_9CRUS</name>
<dbReference type="CDD" id="cd00192">
    <property type="entry name" value="PTKc"/>
    <property type="match status" value="1"/>
</dbReference>
<feature type="compositionally biased region" description="Polar residues" evidence="8">
    <location>
        <begin position="1037"/>
        <end position="1051"/>
    </location>
</feature>
<dbReference type="GO" id="GO:0043235">
    <property type="term" value="C:receptor complex"/>
    <property type="evidence" value="ECO:0007669"/>
    <property type="project" value="TreeGrafter"/>
</dbReference>
<feature type="domain" description="Protein kinase" evidence="9">
    <location>
        <begin position="603"/>
        <end position="946"/>
    </location>
</feature>
<dbReference type="PANTHER" id="PTHR24416:SF600">
    <property type="entry name" value="PDGF- AND VEGF-RECEPTOR RELATED, ISOFORM J"/>
    <property type="match status" value="1"/>
</dbReference>
<feature type="region of interest" description="Disordered" evidence="8">
    <location>
        <begin position="1030"/>
        <end position="1097"/>
    </location>
</feature>
<feature type="compositionally biased region" description="Low complexity" evidence="8">
    <location>
        <begin position="408"/>
        <end position="418"/>
    </location>
</feature>
<dbReference type="EMBL" id="CAJPEV010000827">
    <property type="protein sequence ID" value="CAG0888866.1"/>
    <property type="molecule type" value="Genomic_DNA"/>
</dbReference>
<feature type="binding site" evidence="7">
    <location>
        <position position="267"/>
    </location>
    <ligand>
        <name>ATP</name>
        <dbReference type="ChEBI" id="CHEBI:30616"/>
    </ligand>
</feature>
<reference evidence="10" key="1">
    <citation type="submission" date="2020-11" db="EMBL/GenBank/DDBJ databases">
        <authorList>
            <person name="Tran Van P."/>
        </authorList>
    </citation>
    <scope>NUCLEOTIDE SEQUENCE</scope>
</reference>
<keyword evidence="5 7" id="KW-0067">ATP-binding</keyword>
<feature type="region of interest" description="Disordered" evidence="8">
    <location>
        <begin position="408"/>
        <end position="430"/>
    </location>
</feature>
<feature type="compositionally biased region" description="Basic and acidic residues" evidence="8">
    <location>
        <begin position="1075"/>
        <end position="1087"/>
    </location>
</feature>
<dbReference type="InterPro" id="IPR050122">
    <property type="entry name" value="RTK"/>
</dbReference>
<feature type="domain" description="Protein kinase" evidence="9">
    <location>
        <begin position="233"/>
        <end position="609"/>
    </location>
</feature>
<evidence type="ECO:0000313" key="11">
    <source>
        <dbReference type="Proteomes" id="UP000677054"/>
    </source>
</evidence>
<dbReference type="InterPro" id="IPR001245">
    <property type="entry name" value="Ser-Thr/Tyr_kinase_cat_dom"/>
</dbReference>
<dbReference type="OrthoDB" id="3256376at2759"/>
<keyword evidence="4" id="KW-0418">Kinase</keyword>
<evidence type="ECO:0000313" key="10">
    <source>
        <dbReference type="EMBL" id="CAD7245298.1"/>
    </source>
</evidence>
<dbReference type="PROSITE" id="PS50011">
    <property type="entry name" value="PROTEIN_KINASE_DOM"/>
    <property type="match status" value="2"/>
</dbReference>
<comment type="subcellular location">
    <subcellularLocation>
        <location evidence="1">Membrane</location>
        <topology evidence="1">Single-pass membrane protein</topology>
    </subcellularLocation>
</comment>
<keyword evidence="11" id="KW-1185">Reference proteome</keyword>
<dbReference type="GO" id="GO:0004714">
    <property type="term" value="F:transmembrane receptor protein tyrosine kinase activity"/>
    <property type="evidence" value="ECO:0007669"/>
    <property type="project" value="TreeGrafter"/>
</dbReference>
<evidence type="ECO:0000259" key="9">
    <source>
        <dbReference type="PROSITE" id="PS50011"/>
    </source>
</evidence>
<proteinExistence type="predicted"/>
<sequence length="1097" mass="123910">MILAISAAAISVVALTVGSISCYRFRKEKARKIELSEEETERFFRGQPESLNPTMGLGQQAHLLPFEKNWDFPSEKLKLGEVLGSGQFGYVLKAVAGGICPPEPETTVAVKRRKPHSTLENYQTHLMEVKIMSHLGMHLNIVNFLGACTKGLAHAAPRGDERYHGTEIPVVVDILTVFAGLLHAGAAELHNTNHPSLLELARNIANRLLLCLAKKSPVGLSNLGCYPEPVVRVDDGEVLGSGQFGYVLKAVAGGICPPEPETTVAVKRRKPHSTLENYQTHLMEVKIMSHLGMHLNIVNFLGACTKGLAHGDLMMIMEYCPLGSLEKYLRANEPYFVDLMDRHTKTLDDSTGRQGHCTDDSANEDTALKAQRNGTQGEWVVKYVAAASPATGSGGTDAILQKDSVASDSGILPSSSGSENDSKHPALKGNNYHQSLEGCVRSRQFTTGNLVSWAYQIAKGMEFLGSRKVVYRNLATRSILLTGEKIAKISDFDLARDIYENIQYITKGDGPLPMKWMALESLTQDKVYTSKSDVWAYGITLWEMFSLGKTPYPGINGAELVRLLQTGYRMEAPRFADHHFYEIMRKCWDEDPSNRPTFHALSACFGEMLPESERLVVYRNLATRSILLTGEKIAKISDFDLARDIYKNIQYITKGDSEPFWGIGPYLPRLEQAEEVCPMAYLRGAKRLHQFYEIMRKCWDEDPSNRPTFHALSACFGEMLPESERLHYMEKYELFEKKNAEYFRTKTDYLKLIATETEDGYQIPLSEKYGKEDISTAPEHVKSENFPPKVDNLPKMETITQEDHLQERQEPQMQEENSRENSNLKNDPISGNEENCRIGTEQTGNPGPLPMKWMALESLTQDKVYTSKSDVWAYGITLWEMFSLGKTPYPGINGAELVRLLQTGYRMEAPRFADHHFYEIMRKCWDEDPSNRPTFHALSACFGEMLPESERLHYMEKYELFDKKNAEYFRTKTDYLKLIATETEDGYQIPLSEKYGKEDISTAPEHVKSDNFPPKVDNLPKMETITQEDHLQERQEPQMQEENSRENSNLKNDPISGNEENCRIGTEQTGNPVVEDDRSVEYEKEVEQCGNATTSHI</sequence>
<feature type="compositionally biased region" description="Polar residues" evidence="8">
    <location>
        <begin position="811"/>
        <end position="825"/>
    </location>
</feature>
<keyword evidence="6" id="KW-0829">Tyrosine-protein kinase</keyword>
<dbReference type="InterPro" id="IPR011009">
    <property type="entry name" value="Kinase-like_dom_sf"/>
</dbReference>
<dbReference type="InterPro" id="IPR017441">
    <property type="entry name" value="Protein_kinase_ATP_BS"/>
</dbReference>
<dbReference type="SUPFAM" id="SSF56112">
    <property type="entry name" value="Protein kinase-like (PK-like)"/>
    <property type="match status" value="4"/>
</dbReference>